<dbReference type="Proteomes" id="UP001519460">
    <property type="component" value="Unassembled WGS sequence"/>
</dbReference>
<evidence type="ECO:0000313" key="1">
    <source>
        <dbReference type="EMBL" id="KAK7477975.1"/>
    </source>
</evidence>
<proteinExistence type="predicted"/>
<gene>
    <name evidence="1" type="ORF">BaRGS_00030804</name>
</gene>
<dbReference type="AlphaFoldDB" id="A0ABD0JTH4"/>
<reference evidence="1 2" key="1">
    <citation type="journal article" date="2023" name="Sci. Data">
        <title>Genome assembly of the Korean intertidal mud-creeper Batillaria attramentaria.</title>
        <authorList>
            <person name="Patra A.K."/>
            <person name="Ho P.T."/>
            <person name="Jun S."/>
            <person name="Lee S.J."/>
            <person name="Kim Y."/>
            <person name="Won Y.J."/>
        </authorList>
    </citation>
    <scope>NUCLEOTIDE SEQUENCE [LARGE SCALE GENOMIC DNA]</scope>
    <source>
        <strain evidence="1">Wonlab-2016</strain>
    </source>
</reference>
<protein>
    <submittedName>
        <fullName evidence="1">Uncharacterized protein</fullName>
    </submittedName>
</protein>
<organism evidence="1 2">
    <name type="scientific">Batillaria attramentaria</name>
    <dbReference type="NCBI Taxonomy" id="370345"/>
    <lineage>
        <taxon>Eukaryota</taxon>
        <taxon>Metazoa</taxon>
        <taxon>Spiralia</taxon>
        <taxon>Lophotrochozoa</taxon>
        <taxon>Mollusca</taxon>
        <taxon>Gastropoda</taxon>
        <taxon>Caenogastropoda</taxon>
        <taxon>Sorbeoconcha</taxon>
        <taxon>Cerithioidea</taxon>
        <taxon>Batillariidae</taxon>
        <taxon>Batillaria</taxon>
    </lineage>
</organism>
<comment type="caution">
    <text evidence="1">The sequence shown here is derived from an EMBL/GenBank/DDBJ whole genome shotgun (WGS) entry which is preliminary data.</text>
</comment>
<name>A0ABD0JTH4_9CAEN</name>
<keyword evidence="2" id="KW-1185">Reference proteome</keyword>
<sequence length="68" mass="7640">MVNAASVTAWVAAEHGDRRREVSRKRTQPAIYAIRPRTRRKLQLSVCENKRGSLLVLSDNHTETPAIG</sequence>
<dbReference type="EMBL" id="JACVVK020000337">
    <property type="protein sequence ID" value="KAK7477975.1"/>
    <property type="molecule type" value="Genomic_DNA"/>
</dbReference>
<accession>A0ABD0JTH4</accession>
<evidence type="ECO:0000313" key="2">
    <source>
        <dbReference type="Proteomes" id="UP001519460"/>
    </source>
</evidence>